<dbReference type="InterPro" id="IPR028565">
    <property type="entry name" value="MHD"/>
</dbReference>
<dbReference type="GO" id="GO:0006897">
    <property type="term" value="P:endocytosis"/>
    <property type="evidence" value="ECO:0007669"/>
    <property type="project" value="UniProtKB-KW"/>
</dbReference>
<evidence type="ECO:0000313" key="9">
    <source>
        <dbReference type="EMBL" id="EPB70383.1"/>
    </source>
</evidence>
<protein>
    <submittedName>
        <fullName evidence="9">Adaptor complexe medium subunit family protein</fullName>
    </submittedName>
</protein>
<evidence type="ECO:0000256" key="6">
    <source>
        <dbReference type="SAM" id="MobiDB-lite"/>
    </source>
</evidence>
<comment type="similarity">
    <text evidence="2">Belongs to the Stoned B family.</text>
</comment>
<dbReference type="PROSITE" id="PS51070">
    <property type="entry name" value="SHD"/>
    <property type="match status" value="1"/>
</dbReference>
<evidence type="ECO:0000259" key="8">
    <source>
        <dbReference type="PROSITE" id="PS51072"/>
    </source>
</evidence>
<keyword evidence="5" id="KW-0677">Repeat</keyword>
<evidence type="ECO:0000256" key="4">
    <source>
        <dbReference type="ARBA" id="ARBA00022583"/>
    </source>
</evidence>
<evidence type="ECO:0000256" key="3">
    <source>
        <dbReference type="ARBA" id="ARBA00022490"/>
    </source>
</evidence>
<organism evidence="9 10">
    <name type="scientific">Ancylostoma ceylanicum</name>
    <dbReference type="NCBI Taxonomy" id="53326"/>
    <lineage>
        <taxon>Eukaryota</taxon>
        <taxon>Metazoa</taxon>
        <taxon>Ecdysozoa</taxon>
        <taxon>Nematoda</taxon>
        <taxon>Chromadorea</taxon>
        <taxon>Rhabditida</taxon>
        <taxon>Rhabditina</taxon>
        <taxon>Rhabditomorpha</taxon>
        <taxon>Strongyloidea</taxon>
        <taxon>Ancylostomatidae</taxon>
        <taxon>Ancylostomatinae</taxon>
        <taxon>Ancylostoma</taxon>
    </lineage>
</organism>
<accession>A0A0D6LGT4</accession>
<proteinExistence type="inferred from homology"/>
<evidence type="ECO:0000256" key="2">
    <source>
        <dbReference type="ARBA" id="ARBA00005579"/>
    </source>
</evidence>
<dbReference type="InterPro" id="IPR050431">
    <property type="entry name" value="Adaptor_comp_med_subunit"/>
</dbReference>
<dbReference type="PROSITE" id="PS51072">
    <property type="entry name" value="MHD"/>
    <property type="match status" value="1"/>
</dbReference>
<dbReference type="FunFam" id="2.60.40.1170:FF:000016">
    <property type="entry name" value="AP-1 complex subunit mu"/>
    <property type="match status" value="1"/>
</dbReference>
<dbReference type="Gene3D" id="2.60.40.1170">
    <property type="entry name" value="Mu homology domain, subdomain B"/>
    <property type="match status" value="1"/>
</dbReference>
<dbReference type="SUPFAM" id="SSF49447">
    <property type="entry name" value="Second domain of Mu2 adaptin subunit (ap50) of ap2 adaptor"/>
    <property type="match status" value="1"/>
</dbReference>
<evidence type="ECO:0000256" key="5">
    <source>
        <dbReference type="ARBA" id="ARBA00022737"/>
    </source>
</evidence>
<dbReference type="InterPro" id="IPR036168">
    <property type="entry name" value="AP2_Mu_C_sf"/>
</dbReference>
<feature type="region of interest" description="Disordered" evidence="6">
    <location>
        <begin position="43"/>
        <end position="77"/>
    </location>
</feature>
<comment type="subcellular location">
    <subcellularLocation>
        <location evidence="1">Cytoplasm</location>
    </subcellularLocation>
</comment>
<dbReference type="PANTHER" id="PTHR10529">
    <property type="entry name" value="AP COMPLEX SUBUNIT MU"/>
    <property type="match status" value="1"/>
</dbReference>
<keyword evidence="4" id="KW-0254">Endocytosis</keyword>
<reference evidence="9 10" key="1">
    <citation type="submission" date="2013-05" db="EMBL/GenBank/DDBJ databases">
        <title>Draft genome of the parasitic nematode Anyclostoma ceylanicum.</title>
        <authorList>
            <person name="Mitreva M."/>
        </authorList>
    </citation>
    <scope>NUCLEOTIDE SEQUENCE [LARGE SCALE GENOMIC DNA]</scope>
</reference>
<evidence type="ECO:0000259" key="7">
    <source>
        <dbReference type="PROSITE" id="PS51070"/>
    </source>
</evidence>
<dbReference type="FunFam" id="2.60.40.1170:FF:000018">
    <property type="entry name" value="stonin-2 isoform X2"/>
    <property type="match status" value="1"/>
</dbReference>
<feature type="domain" description="SHD" evidence="7">
    <location>
        <begin position="77"/>
        <end position="227"/>
    </location>
</feature>
<dbReference type="Proteomes" id="UP000054495">
    <property type="component" value="Unassembled WGS sequence"/>
</dbReference>
<dbReference type="Pfam" id="PF00928">
    <property type="entry name" value="Adap_comp_sub"/>
    <property type="match status" value="1"/>
</dbReference>
<dbReference type="AlphaFoldDB" id="A0A0D6LGT4"/>
<keyword evidence="10" id="KW-1185">Reference proteome</keyword>
<dbReference type="EMBL" id="KE125197">
    <property type="protein sequence ID" value="EPB70383.1"/>
    <property type="molecule type" value="Genomic_DNA"/>
</dbReference>
<gene>
    <name evidence="9" type="ORF">ANCCEY_10532</name>
</gene>
<dbReference type="GO" id="GO:0005737">
    <property type="term" value="C:cytoplasm"/>
    <property type="evidence" value="ECO:0007669"/>
    <property type="project" value="UniProtKB-SubCell"/>
</dbReference>
<evidence type="ECO:0000256" key="1">
    <source>
        <dbReference type="ARBA" id="ARBA00004496"/>
    </source>
</evidence>
<evidence type="ECO:0000313" key="10">
    <source>
        <dbReference type="Proteomes" id="UP000054495"/>
    </source>
</evidence>
<keyword evidence="3" id="KW-0963">Cytoplasm</keyword>
<feature type="region of interest" description="Disordered" evidence="6">
    <location>
        <begin position="627"/>
        <end position="652"/>
    </location>
</feature>
<name>A0A0D6LGT4_9BILA</name>
<sequence>MKMANMRTDLGDYDPFAVRPVEDIVAAARAKAEEVRMAKEAQEDVDFFSGSRHSPALSTPTPEGGSPVASPTHRPEGFDDDFKCEGMDLETPTPLYDEDDSEPLTEFMPKFTGDGWDLMIRSNGNELLLQASYSLSDTTLQAYDVYGKIHTVKLQHVLYKEKVGIRPGQISRLVDGNITKYGLPLEHSAQCTVLLKFGSLTSNELQSFVSTVEDVLFKCPAKRDTKPIYKQDEVQIHCYDEYSAYVDKEGVLSDQKARVRLFCLAFVSGSPILEIGLNDRRRQGKEIVRRKDILPMYTERWIRFEELEFHSTVDQAAFESEQVIRLSPPDGCFFEVGRAGLLPIQVEIRIEAMAAAAIEKSRGGKSTRRQIPCEDIAIRFPIPEAWIYIFREERHWGVGSVHSKKLRPGKVKVSLNPTRLSTQRKHYLPKNFLFQNLKDRLLGAVQSNEPNLIECAIGEAKYEHVFRSLVWRIPRLPEKHHAAYKSHLLRCRFELSSFDLMPDAFLPRCEVDFTMPLATVSNTVVRSVSVEQHEDSDRVEKFVRYVAKCQYKVEIDYVQCADLEIDTLDPTLNPEVAMTTVPELHQPAFQPAEVAEMHEGLVPCHESHLIITVSDIRADSPRYRIEFNESETGAARPDDSSSDDDDDKAHKMPIIQIDMKNYGY</sequence>
<dbReference type="InterPro" id="IPR012320">
    <property type="entry name" value="SHD_dom"/>
</dbReference>
<feature type="domain" description="MHD" evidence="8">
    <location>
        <begin position="231"/>
        <end position="556"/>
    </location>
</feature>